<name>A0AA37LP22_9PEZI</name>
<protein>
    <submittedName>
        <fullName evidence="2">Uncharacterized protein</fullName>
    </submittedName>
</protein>
<accession>A0AA37LP22</accession>
<keyword evidence="3" id="KW-1185">Reference proteome</keyword>
<proteinExistence type="predicted"/>
<evidence type="ECO:0000313" key="2">
    <source>
        <dbReference type="EMBL" id="GJC79704.1"/>
    </source>
</evidence>
<dbReference type="AlphaFoldDB" id="A0AA37LP22"/>
<dbReference type="Proteomes" id="UP001055172">
    <property type="component" value="Unassembled WGS sequence"/>
</dbReference>
<evidence type="ECO:0000313" key="3">
    <source>
        <dbReference type="Proteomes" id="UP001055172"/>
    </source>
</evidence>
<gene>
    <name evidence="2" type="ORF">ColLi_02542</name>
</gene>
<sequence>MDPPYYSGTFMAPKSVLDMVREDISSSRWPIHRSQGKGRKYVEEGGRREMPVHNPISDPWHFQQVGNQPRVVESPSQSHIPGTVGPEKAERLQS</sequence>
<dbReference type="EMBL" id="BPPX01000004">
    <property type="protein sequence ID" value="GJC79704.1"/>
    <property type="molecule type" value="Genomic_DNA"/>
</dbReference>
<organism evidence="2 3">
    <name type="scientific">Colletotrichum liriopes</name>
    <dbReference type="NCBI Taxonomy" id="708192"/>
    <lineage>
        <taxon>Eukaryota</taxon>
        <taxon>Fungi</taxon>
        <taxon>Dikarya</taxon>
        <taxon>Ascomycota</taxon>
        <taxon>Pezizomycotina</taxon>
        <taxon>Sordariomycetes</taxon>
        <taxon>Hypocreomycetidae</taxon>
        <taxon>Glomerellales</taxon>
        <taxon>Glomerellaceae</taxon>
        <taxon>Colletotrichum</taxon>
        <taxon>Colletotrichum spaethianum species complex</taxon>
    </lineage>
</organism>
<evidence type="ECO:0000256" key="1">
    <source>
        <dbReference type="SAM" id="MobiDB-lite"/>
    </source>
</evidence>
<reference evidence="2 3" key="1">
    <citation type="submission" date="2021-07" db="EMBL/GenBank/DDBJ databases">
        <title>Genome data of Colletotrichum spaethianum.</title>
        <authorList>
            <person name="Utami Y.D."/>
            <person name="Hiruma K."/>
        </authorList>
    </citation>
    <scope>NUCLEOTIDE SEQUENCE [LARGE SCALE GENOMIC DNA]</scope>
    <source>
        <strain evidence="2 3">MAFF 242679</strain>
    </source>
</reference>
<feature type="region of interest" description="Disordered" evidence="1">
    <location>
        <begin position="68"/>
        <end position="94"/>
    </location>
</feature>
<comment type="caution">
    <text evidence="2">The sequence shown here is derived from an EMBL/GenBank/DDBJ whole genome shotgun (WGS) entry which is preliminary data.</text>
</comment>